<reference evidence="1" key="1">
    <citation type="submission" date="2019-03" db="EMBL/GenBank/DDBJ databases">
        <title>WGS assembly of Setaria viridis.</title>
        <authorList>
            <person name="Huang P."/>
            <person name="Jenkins J."/>
            <person name="Grimwood J."/>
            <person name="Barry K."/>
            <person name="Healey A."/>
            <person name="Mamidi S."/>
            <person name="Sreedasyam A."/>
            <person name="Shu S."/>
            <person name="Feldman M."/>
            <person name="Wu J."/>
            <person name="Yu Y."/>
            <person name="Chen C."/>
            <person name="Johnson J."/>
            <person name="Rokhsar D."/>
            <person name="Baxter I."/>
            <person name="Schmutz J."/>
            <person name="Brutnell T."/>
            <person name="Kellogg E."/>
        </authorList>
    </citation>
    <scope>NUCLEOTIDE SEQUENCE [LARGE SCALE GENOMIC DNA]</scope>
</reference>
<evidence type="ECO:0000313" key="2">
    <source>
        <dbReference type="Proteomes" id="UP000298652"/>
    </source>
</evidence>
<protein>
    <submittedName>
        <fullName evidence="1">Uncharacterized protein</fullName>
    </submittedName>
</protein>
<sequence length="88" mass="9911">MPETLAAAALHCRTGRVGPMKLWQRQKTCSDSDEWPLPSQGKVDMARIPRLLAFCFVGFLAWPPVHMRFSLHLGLLLLFSLILSPFSC</sequence>
<accession>A0A4U6VHY6</accession>
<evidence type="ECO:0000313" key="1">
    <source>
        <dbReference type="EMBL" id="TKW27683.1"/>
    </source>
</evidence>
<organism evidence="1 2">
    <name type="scientific">Setaria viridis</name>
    <name type="common">Green bristlegrass</name>
    <name type="synonym">Setaria italica subsp. viridis</name>
    <dbReference type="NCBI Taxonomy" id="4556"/>
    <lineage>
        <taxon>Eukaryota</taxon>
        <taxon>Viridiplantae</taxon>
        <taxon>Streptophyta</taxon>
        <taxon>Embryophyta</taxon>
        <taxon>Tracheophyta</taxon>
        <taxon>Spermatophyta</taxon>
        <taxon>Magnoliopsida</taxon>
        <taxon>Liliopsida</taxon>
        <taxon>Poales</taxon>
        <taxon>Poaceae</taxon>
        <taxon>PACMAD clade</taxon>
        <taxon>Panicoideae</taxon>
        <taxon>Panicodae</taxon>
        <taxon>Paniceae</taxon>
        <taxon>Cenchrinae</taxon>
        <taxon>Setaria</taxon>
    </lineage>
</organism>
<dbReference type="AlphaFoldDB" id="A0A4U6VHY6"/>
<dbReference type="EMBL" id="CM016554">
    <property type="protein sequence ID" value="TKW27683.1"/>
    <property type="molecule type" value="Genomic_DNA"/>
</dbReference>
<proteinExistence type="predicted"/>
<keyword evidence="2" id="KW-1185">Reference proteome</keyword>
<name>A0A4U6VHY6_SETVI</name>
<dbReference type="Gramene" id="TKW27683">
    <property type="protein sequence ID" value="TKW27683"/>
    <property type="gene ID" value="SEVIR_3G273750v2"/>
</dbReference>
<gene>
    <name evidence="1" type="ORF">SEVIR_3G273750v2</name>
</gene>
<dbReference type="Proteomes" id="UP000298652">
    <property type="component" value="Chromosome 3"/>
</dbReference>